<keyword evidence="7" id="KW-0812">Transmembrane</keyword>
<evidence type="ECO:0000259" key="8">
    <source>
        <dbReference type="Pfam" id="PF01435"/>
    </source>
</evidence>
<dbReference type="InterPro" id="IPR051156">
    <property type="entry name" value="Mito/Outer_Membr_Metalloprot"/>
</dbReference>
<dbReference type="GO" id="GO:0046872">
    <property type="term" value="F:metal ion binding"/>
    <property type="evidence" value="ECO:0007669"/>
    <property type="project" value="UniProtKB-KW"/>
</dbReference>
<dbReference type="Gene3D" id="3.30.2010.10">
    <property type="entry name" value="Metalloproteases ('zincins'), catalytic domain"/>
    <property type="match status" value="1"/>
</dbReference>
<gene>
    <name evidence="9" type="ORF">SAMN04487995_6111</name>
</gene>
<keyword evidence="7" id="KW-1133">Transmembrane helix</keyword>
<dbReference type="PANTHER" id="PTHR22726:SF1">
    <property type="entry name" value="METALLOENDOPEPTIDASE OMA1, MITOCHONDRIAL"/>
    <property type="match status" value="1"/>
</dbReference>
<keyword evidence="10" id="KW-1185">Reference proteome</keyword>
<dbReference type="RefSeq" id="WP_090342286.1">
    <property type="nucleotide sequence ID" value="NZ_FNXY01000012.1"/>
</dbReference>
<keyword evidence="1 6" id="KW-0645">Protease</keyword>
<evidence type="ECO:0000256" key="1">
    <source>
        <dbReference type="ARBA" id="ARBA00022670"/>
    </source>
</evidence>
<dbReference type="AlphaFoldDB" id="A0A1H7B2S9"/>
<dbReference type="STRING" id="408657.SAMN04487995_6111"/>
<accession>A0A1H7B2S9</accession>
<evidence type="ECO:0000313" key="9">
    <source>
        <dbReference type="EMBL" id="SEJ72059.1"/>
    </source>
</evidence>
<feature type="transmembrane region" description="Helical" evidence="7">
    <location>
        <begin position="105"/>
        <end position="129"/>
    </location>
</feature>
<feature type="domain" description="Peptidase M48" evidence="8">
    <location>
        <begin position="159"/>
        <end position="336"/>
    </location>
</feature>
<dbReference type="InterPro" id="IPR001915">
    <property type="entry name" value="Peptidase_M48"/>
</dbReference>
<comment type="similarity">
    <text evidence="6">Belongs to the peptidase M48 family.</text>
</comment>
<dbReference type="Pfam" id="PF01435">
    <property type="entry name" value="Peptidase_M48"/>
    <property type="match status" value="1"/>
</dbReference>
<evidence type="ECO:0000256" key="2">
    <source>
        <dbReference type="ARBA" id="ARBA00022723"/>
    </source>
</evidence>
<evidence type="ECO:0000256" key="3">
    <source>
        <dbReference type="ARBA" id="ARBA00022801"/>
    </source>
</evidence>
<dbReference type="GO" id="GO:0004222">
    <property type="term" value="F:metalloendopeptidase activity"/>
    <property type="evidence" value="ECO:0007669"/>
    <property type="project" value="InterPro"/>
</dbReference>
<keyword evidence="3 6" id="KW-0378">Hydrolase</keyword>
<keyword evidence="4 6" id="KW-0862">Zinc</keyword>
<dbReference type="Proteomes" id="UP000199532">
    <property type="component" value="Unassembled WGS sequence"/>
</dbReference>
<evidence type="ECO:0000256" key="7">
    <source>
        <dbReference type="SAM" id="Phobius"/>
    </source>
</evidence>
<sequence>MQKFEISYYDGETSVSHNAFLSLQHDSWIIEYIHPLFGNRAVKWEIDRVERDMGFTSIFIFRYGDFPKQTLECKDERLLNSLKKFYPDKPFFDKKIDFLLRQSTTLILGLTASLIGLIICSYVYILPWFSEKAAGQIPVSMEIKLGEMMYENTIARYTKNDSLTACVNDFVKIIDFKTDYPIEVTVVAEDEMNAFAMPGGHIVIYNQLLAKMKSKEELAALLAHEVSHIHYRHSLKNIFRTLSGYLAISLMLNDVNGIAVVLADHSNMLVNLNYSRNLEQEADEKAIEIIKANHLNLNGFVDLLALLQTGNTDLQPFKLLSTHPLTKERIAFVKEMAKGQTAMKKNDSLEQKWQTIVAFEKR</sequence>
<keyword evidence="5 6" id="KW-0482">Metalloprotease</keyword>
<name>A0A1H7B2S9_9BACT</name>
<dbReference type="GO" id="GO:0051603">
    <property type="term" value="P:proteolysis involved in protein catabolic process"/>
    <property type="evidence" value="ECO:0007669"/>
    <property type="project" value="TreeGrafter"/>
</dbReference>
<reference evidence="9 10" key="1">
    <citation type="submission" date="2016-10" db="EMBL/GenBank/DDBJ databases">
        <authorList>
            <person name="de Groot N.N."/>
        </authorList>
    </citation>
    <scope>NUCLEOTIDE SEQUENCE [LARGE SCALE GENOMIC DNA]</scope>
    <source>
        <strain evidence="9 10">DSM 19938</strain>
    </source>
</reference>
<dbReference type="OrthoDB" id="9810445at2"/>
<dbReference type="PANTHER" id="PTHR22726">
    <property type="entry name" value="METALLOENDOPEPTIDASE OMA1"/>
    <property type="match status" value="1"/>
</dbReference>
<protein>
    <submittedName>
        <fullName evidence="9">Peptidase family M48</fullName>
    </submittedName>
</protein>
<proteinExistence type="inferred from homology"/>
<keyword evidence="2" id="KW-0479">Metal-binding</keyword>
<keyword evidence="7" id="KW-0472">Membrane</keyword>
<comment type="cofactor">
    <cofactor evidence="6">
        <name>Zn(2+)</name>
        <dbReference type="ChEBI" id="CHEBI:29105"/>
    </cofactor>
    <text evidence="6">Binds 1 zinc ion per subunit.</text>
</comment>
<dbReference type="CDD" id="cd07332">
    <property type="entry name" value="M48C_Oma1_like"/>
    <property type="match status" value="1"/>
</dbReference>
<organism evidence="9 10">
    <name type="scientific">Dyadobacter koreensis</name>
    <dbReference type="NCBI Taxonomy" id="408657"/>
    <lineage>
        <taxon>Bacteria</taxon>
        <taxon>Pseudomonadati</taxon>
        <taxon>Bacteroidota</taxon>
        <taxon>Cytophagia</taxon>
        <taxon>Cytophagales</taxon>
        <taxon>Spirosomataceae</taxon>
        <taxon>Dyadobacter</taxon>
    </lineage>
</organism>
<dbReference type="GO" id="GO:0016020">
    <property type="term" value="C:membrane"/>
    <property type="evidence" value="ECO:0007669"/>
    <property type="project" value="TreeGrafter"/>
</dbReference>
<evidence type="ECO:0000256" key="4">
    <source>
        <dbReference type="ARBA" id="ARBA00022833"/>
    </source>
</evidence>
<dbReference type="EMBL" id="FNXY01000012">
    <property type="protein sequence ID" value="SEJ72059.1"/>
    <property type="molecule type" value="Genomic_DNA"/>
</dbReference>
<evidence type="ECO:0000256" key="6">
    <source>
        <dbReference type="RuleBase" id="RU003983"/>
    </source>
</evidence>
<evidence type="ECO:0000313" key="10">
    <source>
        <dbReference type="Proteomes" id="UP000199532"/>
    </source>
</evidence>
<evidence type="ECO:0000256" key="5">
    <source>
        <dbReference type="ARBA" id="ARBA00023049"/>
    </source>
</evidence>